<keyword evidence="7" id="KW-1185">Reference proteome</keyword>
<dbReference type="SUPFAM" id="SSF55073">
    <property type="entry name" value="Nucleotide cyclase"/>
    <property type="match status" value="1"/>
</dbReference>
<dbReference type="SMART" id="SM00044">
    <property type="entry name" value="CYCc"/>
    <property type="match status" value="1"/>
</dbReference>
<dbReference type="Gene3D" id="3.30.450.20">
    <property type="entry name" value="PAS domain"/>
    <property type="match status" value="1"/>
</dbReference>
<dbReference type="Pfam" id="PF00072">
    <property type="entry name" value="Response_reg"/>
    <property type="match status" value="1"/>
</dbReference>
<dbReference type="InterPro" id="IPR001054">
    <property type="entry name" value="A/G_cyclase"/>
</dbReference>
<feature type="domain" description="Guanylate cyclase" evidence="5">
    <location>
        <begin position="426"/>
        <end position="553"/>
    </location>
</feature>
<comment type="caution">
    <text evidence="6">The sequence shown here is derived from an EMBL/GenBank/DDBJ whole genome shotgun (WGS) entry which is preliminary data.</text>
</comment>
<dbReference type="Pfam" id="PF00211">
    <property type="entry name" value="Guanylate_cyc"/>
    <property type="match status" value="1"/>
</dbReference>
<evidence type="ECO:0000313" key="7">
    <source>
        <dbReference type="Proteomes" id="UP000625316"/>
    </source>
</evidence>
<dbReference type="PROSITE" id="PS50125">
    <property type="entry name" value="GUANYLATE_CYCLASE_2"/>
    <property type="match status" value="1"/>
</dbReference>
<dbReference type="NCBIfam" id="TIGR00229">
    <property type="entry name" value="sensory_box"/>
    <property type="match status" value="1"/>
</dbReference>
<dbReference type="InterPro" id="IPR001789">
    <property type="entry name" value="Sig_transdc_resp-reg_receiver"/>
</dbReference>
<sequence>MVYSGQEFDLSANLSGELTQLSPPTVYYLRKLLRHNLDRLEPVASLDYAFDPVSNLNAALDELYPDTRLRANNLHKLERLALYHQTLTAQGSRHSQQVIDTEAQVFNLLGYNPHQLNTIGTVLIIDDTPEDISLLTRSFTQQTYRVLKSHDANAAFELVQQELPDLIFLDVLIAGVNGYELCQRIKSDPDTDDIPIIFTSSLNDAQSKVDAFAAGGADFIIKPFQIEEVIVRAQHQLKLRDLQSRLGEQNMRLQLQIQENQALEGRYKSIIESSIDGIFQSTLDGQYISVNPSLAKIYGYDSPEDLMEHMTNIGEQLYVHPTRRDGLTAYLKQHGKIVGAESRIYRKDGSKVWISENVRAVQDSRNNTLYYEGTVRDVTSRRRMESALRHQRQETERLLSSLLPPSVADRLRDRREMIADRVENATVLVADIHGFTQLSRQLEPSALLELVARLFSSFDNLVETANLEKVKTVRDVYIVAGGVHSDTPDHAIACAQLALDMQATAAAMQQELGHPLQLRIGISSGPVIAGVIGLKKITYDLWGDCVNLASRMQASSLPGRIQLSPTTATQLGDQFGLEMRGATEVLGIGEIEPYWLLDRQH</sequence>
<dbReference type="EMBL" id="JADEXQ010000109">
    <property type="protein sequence ID" value="MBE9032528.1"/>
    <property type="molecule type" value="Genomic_DNA"/>
</dbReference>
<feature type="domain" description="PAC" evidence="4">
    <location>
        <begin position="338"/>
        <end position="390"/>
    </location>
</feature>
<dbReference type="InterPro" id="IPR001610">
    <property type="entry name" value="PAC"/>
</dbReference>
<dbReference type="CDD" id="cd00130">
    <property type="entry name" value="PAS"/>
    <property type="match status" value="1"/>
</dbReference>
<accession>A0A928VRN7</accession>
<dbReference type="SUPFAM" id="SSF52172">
    <property type="entry name" value="CheY-like"/>
    <property type="match status" value="1"/>
</dbReference>
<dbReference type="SMART" id="SM00448">
    <property type="entry name" value="REC"/>
    <property type="match status" value="1"/>
</dbReference>
<dbReference type="InterPro" id="IPR029787">
    <property type="entry name" value="Nucleotide_cyclase"/>
</dbReference>
<keyword evidence="1" id="KW-0597">Phosphoprotein</keyword>
<dbReference type="Gene3D" id="3.30.70.1230">
    <property type="entry name" value="Nucleotide cyclase"/>
    <property type="match status" value="1"/>
</dbReference>
<dbReference type="InterPro" id="IPR000014">
    <property type="entry name" value="PAS"/>
</dbReference>
<evidence type="ECO:0000256" key="1">
    <source>
        <dbReference type="PROSITE-ProRule" id="PRU00169"/>
    </source>
</evidence>
<dbReference type="RefSeq" id="WP_264327344.1">
    <property type="nucleotide sequence ID" value="NZ_JADEXQ010000109.1"/>
</dbReference>
<dbReference type="InterPro" id="IPR035965">
    <property type="entry name" value="PAS-like_dom_sf"/>
</dbReference>
<dbReference type="SMART" id="SM00091">
    <property type="entry name" value="PAS"/>
    <property type="match status" value="1"/>
</dbReference>
<dbReference type="SMART" id="SM00086">
    <property type="entry name" value="PAC"/>
    <property type="match status" value="1"/>
</dbReference>
<dbReference type="PROSITE" id="PS50110">
    <property type="entry name" value="RESPONSE_REGULATORY"/>
    <property type="match status" value="1"/>
</dbReference>
<evidence type="ECO:0000259" key="3">
    <source>
        <dbReference type="PROSITE" id="PS50112"/>
    </source>
</evidence>
<feature type="domain" description="Response regulatory" evidence="2">
    <location>
        <begin position="121"/>
        <end position="237"/>
    </location>
</feature>
<dbReference type="InterPro" id="IPR011006">
    <property type="entry name" value="CheY-like_superfamily"/>
</dbReference>
<dbReference type="GO" id="GO:0000160">
    <property type="term" value="P:phosphorelay signal transduction system"/>
    <property type="evidence" value="ECO:0007669"/>
    <property type="project" value="InterPro"/>
</dbReference>
<evidence type="ECO:0000259" key="5">
    <source>
        <dbReference type="PROSITE" id="PS50125"/>
    </source>
</evidence>
<feature type="domain" description="PAS" evidence="3">
    <location>
        <begin position="263"/>
        <end position="333"/>
    </location>
</feature>
<dbReference type="AlphaFoldDB" id="A0A928VRN7"/>
<dbReference type="PANTHER" id="PTHR45655:SF13">
    <property type="entry name" value="SOLUBLE GUANYLATE CYCLASE GCY-32-RELATED"/>
    <property type="match status" value="1"/>
</dbReference>
<evidence type="ECO:0000259" key="2">
    <source>
        <dbReference type="PROSITE" id="PS50110"/>
    </source>
</evidence>
<organism evidence="6 7">
    <name type="scientific">Romeriopsis navalis LEGE 11480</name>
    <dbReference type="NCBI Taxonomy" id="2777977"/>
    <lineage>
        <taxon>Bacteria</taxon>
        <taxon>Bacillati</taxon>
        <taxon>Cyanobacteriota</taxon>
        <taxon>Cyanophyceae</taxon>
        <taxon>Leptolyngbyales</taxon>
        <taxon>Leptolyngbyaceae</taxon>
        <taxon>Romeriopsis</taxon>
        <taxon>Romeriopsis navalis</taxon>
    </lineage>
</organism>
<dbReference type="PROSITE" id="PS50113">
    <property type="entry name" value="PAC"/>
    <property type="match status" value="1"/>
</dbReference>
<dbReference type="GO" id="GO:0009190">
    <property type="term" value="P:cyclic nucleotide biosynthetic process"/>
    <property type="evidence" value="ECO:0007669"/>
    <property type="project" value="InterPro"/>
</dbReference>
<name>A0A928VRN7_9CYAN</name>
<protein>
    <submittedName>
        <fullName evidence="6">Response regulator</fullName>
    </submittedName>
</protein>
<dbReference type="Pfam" id="PF13426">
    <property type="entry name" value="PAS_9"/>
    <property type="match status" value="1"/>
</dbReference>
<reference evidence="6" key="1">
    <citation type="submission" date="2020-10" db="EMBL/GenBank/DDBJ databases">
        <authorList>
            <person name="Castelo-Branco R."/>
            <person name="Eusebio N."/>
            <person name="Adriana R."/>
            <person name="Vieira A."/>
            <person name="Brugerolle De Fraissinette N."/>
            <person name="Rezende De Castro R."/>
            <person name="Schneider M.P."/>
            <person name="Vasconcelos V."/>
            <person name="Leao P.N."/>
        </authorList>
    </citation>
    <scope>NUCLEOTIDE SEQUENCE</scope>
    <source>
        <strain evidence="6">LEGE 11480</strain>
    </source>
</reference>
<evidence type="ECO:0000259" key="4">
    <source>
        <dbReference type="PROSITE" id="PS50113"/>
    </source>
</evidence>
<gene>
    <name evidence="6" type="ORF">IQ266_22575</name>
</gene>
<dbReference type="GO" id="GO:0004016">
    <property type="term" value="F:adenylate cyclase activity"/>
    <property type="evidence" value="ECO:0007669"/>
    <property type="project" value="UniProtKB-ARBA"/>
</dbReference>
<dbReference type="Proteomes" id="UP000625316">
    <property type="component" value="Unassembled WGS sequence"/>
</dbReference>
<dbReference type="CDD" id="cd07302">
    <property type="entry name" value="CHD"/>
    <property type="match status" value="1"/>
</dbReference>
<feature type="modified residue" description="4-aspartylphosphate" evidence="1">
    <location>
        <position position="170"/>
    </location>
</feature>
<dbReference type="SUPFAM" id="SSF55785">
    <property type="entry name" value="PYP-like sensor domain (PAS domain)"/>
    <property type="match status" value="1"/>
</dbReference>
<dbReference type="PANTHER" id="PTHR45655">
    <property type="entry name" value="GUANYLATE CYCLASE SOLUBLE SUBUNIT BETA-2"/>
    <property type="match status" value="1"/>
</dbReference>
<evidence type="ECO:0000313" key="6">
    <source>
        <dbReference type="EMBL" id="MBE9032528.1"/>
    </source>
</evidence>
<proteinExistence type="predicted"/>
<dbReference type="Gene3D" id="3.40.50.2300">
    <property type="match status" value="1"/>
</dbReference>
<dbReference type="InterPro" id="IPR000700">
    <property type="entry name" value="PAS-assoc_C"/>
</dbReference>
<dbReference type="PROSITE" id="PS50112">
    <property type="entry name" value="PAS"/>
    <property type="match status" value="1"/>
</dbReference>